<keyword evidence="5" id="KW-1133">Transmembrane helix</keyword>
<dbReference type="PANTHER" id="PTHR30329">
    <property type="entry name" value="STATOR ELEMENT OF FLAGELLAR MOTOR COMPLEX"/>
    <property type="match status" value="1"/>
</dbReference>
<evidence type="ECO:0000256" key="5">
    <source>
        <dbReference type="SAM" id="Phobius"/>
    </source>
</evidence>
<feature type="transmembrane region" description="Helical" evidence="5">
    <location>
        <begin position="54"/>
        <end position="72"/>
    </location>
</feature>
<name>A0A7C2K4S8_UNCW3</name>
<dbReference type="CDD" id="cd07185">
    <property type="entry name" value="OmpA_C-like"/>
    <property type="match status" value="1"/>
</dbReference>
<comment type="subcellular location">
    <subcellularLocation>
        <location evidence="1">Cell outer membrane</location>
    </subcellularLocation>
</comment>
<keyword evidence="5" id="KW-0812">Transmembrane</keyword>
<protein>
    <submittedName>
        <fullName evidence="7">OmpA family protein</fullName>
    </submittedName>
</protein>
<dbReference type="InterPro" id="IPR006664">
    <property type="entry name" value="OMP_bac"/>
</dbReference>
<dbReference type="EMBL" id="DSOL01000225">
    <property type="protein sequence ID" value="HEN28541.1"/>
    <property type="molecule type" value="Genomic_DNA"/>
</dbReference>
<organism evidence="7">
    <name type="scientific">candidate division WOR-3 bacterium</name>
    <dbReference type="NCBI Taxonomy" id="2052148"/>
    <lineage>
        <taxon>Bacteria</taxon>
        <taxon>Bacteria division WOR-3</taxon>
    </lineage>
</organism>
<dbReference type="PROSITE" id="PS51123">
    <property type="entry name" value="OMPA_2"/>
    <property type="match status" value="1"/>
</dbReference>
<accession>A0A7C2K4S8</accession>
<comment type="caution">
    <text evidence="7">The sequence shown here is derived from an EMBL/GenBank/DDBJ whole genome shotgun (WGS) entry which is preliminary data.</text>
</comment>
<feature type="transmembrane region" description="Helical" evidence="5">
    <location>
        <begin position="20"/>
        <end position="42"/>
    </location>
</feature>
<dbReference type="GO" id="GO:0009279">
    <property type="term" value="C:cell outer membrane"/>
    <property type="evidence" value="ECO:0007669"/>
    <property type="project" value="UniProtKB-SubCell"/>
</dbReference>
<proteinExistence type="predicted"/>
<dbReference type="InterPro" id="IPR006665">
    <property type="entry name" value="OmpA-like"/>
</dbReference>
<dbReference type="Gene3D" id="3.30.1330.60">
    <property type="entry name" value="OmpA-like domain"/>
    <property type="match status" value="1"/>
</dbReference>
<dbReference type="PANTHER" id="PTHR30329:SF21">
    <property type="entry name" value="LIPOPROTEIN YIAD-RELATED"/>
    <property type="match status" value="1"/>
</dbReference>
<dbReference type="SUPFAM" id="SSF103088">
    <property type="entry name" value="OmpA-like"/>
    <property type="match status" value="1"/>
</dbReference>
<dbReference type="AlphaFoldDB" id="A0A7C2K4S8"/>
<dbReference type="PRINTS" id="PR01021">
    <property type="entry name" value="OMPADOMAIN"/>
</dbReference>
<dbReference type="Pfam" id="PF00691">
    <property type="entry name" value="OmpA"/>
    <property type="match status" value="1"/>
</dbReference>
<evidence type="ECO:0000256" key="4">
    <source>
        <dbReference type="PROSITE-ProRule" id="PRU00473"/>
    </source>
</evidence>
<evidence type="ECO:0000256" key="2">
    <source>
        <dbReference type="ARBA" id="ARBA00023136"/>
    </source>
</evidence>
<keyword evidence="2 4" id="KW-0472">Membrane</keyword>
<evidence type="ECO:0000313" key="7">
    <source>
        <dbReference type="EMBL" id="HEN28541.1"/>
    </source>
</evidence>
<evidence type="ECO:0000259" key="6">
    <source>
        <dbReference type="PROSITE" id="PS51123"/>
    </source>
</evidence>
<reference evidence="7" key="1">
    <citation type="journal article" date="2020" name="mSystems">
        <title>Genome- and Community-Level Interaction Insights into Carbon Utilization and Element Cycling Functions of Hydrothermarchaeota in Hydrothermal Sediment.</title>
        <authorList>
            <person name="Zhou Z."/>
            <person name="Liu Y."/>
            <person name="Xu W."/>
            <person name="Pan J."/>
            <person name="Luo Z.H."/>
            <person name="Li M."/>
        </authorList>
    </citation>
    <scope>NUCLEOTIDE SEQUENCE [LARGE SCALE GENOMIC DNA]</scope>
    <source>
        <strain evidence="7">SpSt-34</strain>
    </source>
</reference>
<evidence type="ECO:0000256" key="1">
    <source>
        <dbReference type="ARBA" id="ARBA00004442"/>
    </source>
</evidence>
<dbReference type="InterPro" id="IPR036737">
    <property type="entry name" value="OmpA-like_sf"/>
</dbReference>
<gene>
    <name evidence="7" type="ORF">ENQ77_07875</name>
</gene>
<feature type="domain" description="OmpA-like" evidence="6">
    <location>
        <begin position="518"/>
        <end position="636"/>
    </location>
</feature>
<evidence type="ECO:0000256" key="3">
    <source>
        <dbReference type="ARBA" id="ARBA00023237"/>
    </source>
</evidence>
<dbReference type="InterPro" id="IPR050330">
    <property type="entry name" value="Bact_OuterMem_StrucFunc"/>
</dbReference>
<keyword evidence="3" id="KW-0998">Cell outer membrane</keyword>
<sequence length="637" mass="71599">MSTVGAKLHLSFKAYHLLKFYSFVHVLAIINLRAVLSLTICLQCLKFIAMKKSIFCVLLILVVQGAYAQFSFTVNNNLFFTEDPNPTPFGTISIEPFGTVFSYGSSDTASYTTYSLFNKVRLNVFDYIELGVSIPFLIDRMTKSSQVYFSRGRGDILLNIKYNYPVSENLTFALSPYISIPYGRTRIVDVDSAKPETLFQGGLLRDFTTGSYDYGVKFIGGAKVRDFSFSLNYGYFSSYRHLLTKNPPEYHLISTSLTYSFQNFTPFAELLLGFYSKGDFGKAPSYLSFGTKVDINPFLEGKVALALPLVRRESISPVVPDDSSYPGLLSSFPNYGEGVVLSLGLSVKNIVYNKQSTARLTLIVKDRSTGEFVENCRIRVGSREYFSPSGVLYIPSVKAGVQNLKVFADGYVDVDKFIEIEGNTNTKVEVLLVKKSVPVVLKVKSSKMEPIKSAAALISVEEGVNTAAADDEGIIRYVMDRSKPLSIYVSASGYLGQNFYIDPSFERDSVVIDVILIEEKDEVAVLPIIYFDVGSYRIKKEFFPFLDIIGRYLVNHPDYRLEIIGHASAEGPERFNQILSLRRAEACKKHLVMRYRIDPDRIIVKGFGKDVPAVPNRTEYQRSINRRAEFRLIPPEK</sequence>